<dbReference type="Gene3D" id="3.40.50.12790">
    <property type="entry name" value="FHIPEP family, domain 4"/>
    <property type="match status" value="1"/>
</dbReference>
<keyword evidence="9" id="KW-1185">Reference proteome</keyword>
<feature type="transmembrane region" description="Helical" evidence="7">
    <location>
        <begin position="290"/>
        <end position="306"/>
    </location>
</feature>
<feature type="transmembrane region" description="Helical" evidence="7">
    <location>
        <begin position="124"/>
        <end position="142"/>
    </location>
</feature>
<reference evidence="9" key="1">
    <citation type="submission" date="2009-12" db="EMBL/GenBank/DDBJ databases">
        <title>Complete sequence of Treponema azotonutricium strain ZAS-9.</title>
        <authorList>
            <person name="Tetu S.G."/>
            <person name="Matson E."/>
            <person name="Ren Q."/>
            <person name="Seshadri R."/>
            <person name="Elbourne L."/>
            <person name="Hassan K.A."/>
            <person name="Durkin A."/>
            <person name="Radune D."/>
            <person name="Mohamoud Y."/>
            <person name="Shay R."/>
            <person name="Jin S."/>
            <person name="Zhang X."/>
            <person name="Lucey K."/>
            <person name="Ballor N.R."/>
            <person name="Ottesen E."/>
            <person name="Rosenthal R."/>
            <person name="Allen A."/>
            <person name="Leadbetter J.R."/>
            <person name="Paulsen I.T."/>
        </authorList>
    </citation>
    <scope>NUCLEOTIDE SEQUENCE [LARGE SCALE GENOMIC DNA]</scope>
    <source>
        <strain evidence="9">ATCC BAA-888 / DSM 13862 / ZAS-9</strain>
    </source>
</reference>
<keyword evidence="7" id="KW-1006">Bacterial flagellum protein export</keyword>
<dbReference type="HOGENOM" id="CLU_015346_3_0_12"/>
<dbReference type="InParanoid" id="F5YEU8"/>
<proteinExistence type="inferred from homology"/>
<keyword evidence="6 7" id="KW-0472">Membrane</keyword>
<dbReference type="InterPro" id="IPR042196">
    <property type="entry name" value="FHIPEP_4"/>
</dbReference>
<keyword evidence="3 7" id="KW-1003">Cell membrane</keyword>
<dbReference type="AlphaFoldDB" id="F5YEU8"/>
<keyword evidence="7" id="KW-0653">Protein transport</keyword>
<comment type="subcellular location">
    <subcellularLocation>
        <location evidence="1 7">Cell membrane</location>
        <topology evidence="1 7">Multi-pass membrane protein</topology>
    </subcellularLocation>
</comment>
<evidence type="ECO:0000313" key="8">
    <source>
        <dbReference type="EMBL" id="AEF82812.1"/>
    </source>
</evidence>
<dbReference type="KEGG" id="taz:TREAZ_0178"/>
<dbReference type="PROSITE" id="PS00994">
    <property type="entry name" value="FHIPEP"/>
    <property type="match status" value="1"/>
</dbReference>
<feature type="transmembrane region" description="Helical" evidence="7">
    <location>
        <begin position="210"/>
        <end position="231"/>
    </location>
</feature>
<evidence type="ECO:0000256" key="7">
    <source>
        <dbReference type="RuleBase" id="RU364093"/>
    </source>
</evidence>
<dbReference type="EMBL" id="CP001841">
    <property type="protein sequence ID" value="AEF82812.1"/>
    <property type="molecule type" value="Genomic_DNA"/>
</dbReference>
<dbReference type="GO" id="GO:0009306">
    <property type="term" value="P:protein secretion"/>
    <property type="evidence" value="ECO:0007669"/>
    <property type="project" value="InterPro"/>
</dbReference>
<dbReference type="PANTHER" id="PTHR30161">
    <property type="entry name" value="FLAGELLAR EXPORT PROTEIN, MEMBRANE FLHA SUBUNIT-RELATED"/>
    <property type="match status" value="1"/>
</dbReference>
<reference evidence="8 9" key="2">
    <citation type="journal article" date="2011" name="ISME J.">
        <title>RNA-seq reveals cooperative metabolic interactions between two termite-gut spirochete species in co-culture.</title>
        <authorList>
            <person name="Rosenthal A.Z."/>
            <person name="Matson E.G."/>
            <person name="Eldar A."/>
            <person name="Leadbetter J.R."/>
        </authorList>
    </citation>
    <scope>NUCLEOTIDE SEQUENCE [LARGE SCALE GENOMIC DNA]</scope>
    <source>
        <strain evidence="9">ATCC BAA-888 / DSM 13862 / ZAS-9</strain>
    </source>
</reference>
<comment type="function">
    <text evidence="7">Required for formation of the rod structure of the flagellar apparatus. Together with FliI and FliH, may constitute the export apparatus of flagellin.</text>
</comment>
<keyword evidence="8" id="KW-0969">Cilium</keyword>
<evidence type="ECO:0000256" key="5">
    <source>
        <dbReference type="ARBA" id="ARBA00022989"/>
    </source>
</evidence>
<dbReference type="InterPro" id="IPR006301">
    <property type="entry name" value="FlhA"/>
</dbReference>
<dbReference type="InterPro" id="IPR025505">
    <property type="entry name" value="FHIPEP_CS"/>
</dbReference>
<dbReference type="Gene3D" id="3.40.30.60">
    <property type="entry name" value="FHIPEP family, domain 1"/>
    <property type="match status" value="1"/>
</dbReference>
<dbReference type="InterPro" id="IPR042194">
    <property type="entry name" value="FHIPEP_1"/>
</dbReference>
<dbReference type="Gene3D" id="1.10.8.540">
    <property type="entry name" value="FHIPEP family, domain 3"/>
    <property type="match status" value="1"/>
</dbReference>
<dbReference type="Pfam" id="PF00771">
    <property type="entry name" value="FHIPEP"/>
    <property type="match status" value="1"/>
</dbReference>
<dbReference type="STRING" id="545695.TREAZ_0178"/>
<sequence length="709" mass="77324">MADVVRPDSGQKKHGTVNVRDMFIPAAVIGVLGMFIVPLPTVMLDSLMSINLLISLVILFTVLTIKKPTDFTLFPVSLLLVTVFSLALNVASTKLILTQGARFDGRMIKAFATFVVGSGEMKGLVTGFIIFIVIIIVQALVITKGATRISEVAARFTLDSMPGKQMAIDAEFNSGHIDQKEMLSRKESLQRETDFYGSMDGASKFISGNVIVGIIITVVNILGGIIIGGTLNGENIMTTAGTYVSFAVGDGLISQIPALLISVAMGIVVSRAAATGDLTEQVAHQFSQNARIYAWAGTALFGIGLLPGFPKYVLFPMAALLGFYSFRVGQARKKKANFDDMMAKTADIKKAKEEPAEASHLEPLDPFSLELGFGLIPLVDKDKGAELLERVQGVRRQTALDLGIMIPKIRIIDNMLLGSSEYCFKIRGVDVGKGSIRMGYYLCINPGTVKEELPGEKTKDPAFGLPALWVSEDKRDEAERAGYTVVDPPSIIATHLTEIIKRHASEILDRQATKAILDGLRKDYSAVVDEAVSPLNQRSDNLLVLGDVQKVLQGLLKEQVSIRNMVSIMEALADFCHLTKDTRFLIEKSRQALGSQICLQYSDDDRRLHVLTLDPALEQKVMESRAQNNSGESFAALEPNLHKAWISALTRSVSAVRKQGYMPVVLCSESARYLVKTAMDRELPEVAVISVPEIVQDFTVESIGVIRLE</sequence>
<keyword evidence="4 7" id="KW-0812">Transmembrane</keyword>
<dbReference type="RefSeq" id="WP_015711747.1">
    <property type="nucleotide sequence ID" value="NC_015577.1"/>
</dbReference>
<protein>
    <recommendedName>
        <fullName evidence="7">Flagellar biosynthesis protein FlhA</fullName>
    </recommendedName>
</protein>
<dbReference type="PANTHER" id="PTHR30161:SF1">
    <property type="entry name" value="FLAGELLAR BIOSYNTHESIS PROTEIN FLHA-RELATED"/>
    <property type="match status" value="1"/>
</dbReference>
<dbReference type="InterPro" id="IPR001712">
    <property type="entry name" value="T3SS_FHIPEP"/>
</dbReference>
<comment type="similarity">
    <text evidence="2 7">Belongs to the FHIPEP (flagella/HR/invasion proteins export pore) family.</text>
</comment>
<accession>F5YEU8</accession>
<dbReference type="GO" id="GO:0044780">
    <property type="term" value="P:bacterial-type flagellum assembly"/>
    <property type="evidence" value="ECO:0007669"/>
    <property type="project" value="InterPro"/>
</dbReference>
<dbReference type="Proteomes" id="UP000009222">
    <property type="component" value="Chromosome"/>
</dbReference>
<feature type="transmembrane region" description="Helical" evidence="7">
    <location>
        <begin position="22"/>
        <end position="41"/>
    </location>
</feature>
<feature type="transmembrane region" description="Helical" evidence="7">
    <location>
        <begin position="72"/>
        <end position="91"/>
    </location>
</feature>
<dbReference type="NCBIfam" id="TIGR01398">
    <property type="entry name" value="FlhA"/>
    <property type="match status" value="1"/>
</dbReference>
<feature type="transmembrane region" description="Helical" evidence="7">
    <location>
        <begin position="243"/>
        <end position="269"/>
    </location>
</feature>
<dbReference type="PIRSF" id="PIRSF005419">
    <property type="entry name" value="FlhA"/>
    <property type="match status" value="1"/>
</dbReference>
<keyword evidence="7" id="KW-0813">Transport</keyword>
<evidence type="ECO:0000256" key="4">
    <source>
        <dbReference type="ARBA" id="ARBA00022692"/>
    </source>
</evidence>
<keyword evidence="8" id="KW-0966">Cell projection</keyword>
<evidence type="ECO:0000256" key="3">
    <source>
        <dbReference type="ARBA" id="ARBA00022475"/>
    </source>
</evidence>
<dbReference type="InterPro" id="IPR042193">
    <property type="entry name" value="FHIPEP_3"/>
</dbReference>
<keyword evidence="7" id="KW-1005">Bacterial flagellum biogenesis</keyword>
<keyword evidence="8" id="KW-0282">Flagellum</keyword>
<keyword evidence="5 7" id="KW-1133">Transmembrane helix</keyword>
<dbReference type="GO" id="GO:0005886">
    <property type="term" value="C:plasma membrane"/>
    <property type="evidence" value="ECO:0007669"/>
    <property type="project" value="UniProtKB-SubCell"/>
</dbReference>
<organism evidence="8 9">
    <name type="scientific">Leadbettera azotonutricia (strain ATCC BAA-888 / DSM 13862 / ZAS-9)</name>
    <name type="common">Treponema azotonutricium</name>
    <dbReference type="NCBI Taxonomy" id="545695"/>
    <lineage>
        <taxon>Bacteria</taxon>
        <taxon>Pseudomonadati</taxon>
        <taxon>Spirochaetota</taxon>
        <taxon>Spirochaetia</taxon>
        <taxon>Spirochaetales</taxon>
        <taxon>Breznakiellaceae</taxon>
        <taxon>Leadbettera</taxon>
    </lineage>
</organism>
<evidence type="ECO:0000256" key="2">
    <source>
        <dbReference type="ARBA" id="ARBA00008835"/>
    </source>
</evidence>
<dbReference type="OrthoDB" id="9759185at2"/>
<gene>
    <name evidence="7 8" type="primary">flhA</name>
    <name evidence="8" type="ordered locus">TREAZ_0178</name>
</gene>
<dbReference type="FunCoup" id="F5YEU8">
    <property type="interactions" value="99"/>
</dbReference>
<evidence type="ECO:0000256" key="1">
    <source>
        <dbReference type="ARBA" id="ARBA00004651"/>
    </source>
</evidence>
<dbReference type="eggNOG" id="COG1298">
    <property type="taxonomic scope" value="Bacteria"/>
</dbReference>
<dbReference type="PRINTS" id="PR00949">
    <property type="entry name" value="TYPE3IMAPROT"/>
</dbReference>
<evidence type="ECO:0000313" key="9">
    <source>
        <dbReference type="Proteomes" id="UP000009222"/>
    </source>
</evidence>
<evidence type="ECO:0000256" key="6">
    <source>
        <dbReference type="ARBA" id="ARBA00023136"/>
    </source>
</evidence>
<feature type="transmembrane region" description="Helical" evidence="7">
    <location>
        <begin position="47"/>
        <end position="65"/>
    </location>
</feature>
<name>F5YEU8_LEAAZ</name>